<dbReference type="EMBL" id="BAABBE010000054">
    <property type="protein sequence ID" value="GAA3686171.1"/>
    <property type="molecule type" value="Genomic_DNA"/>
</dbReference>
<protein>
    <recommendedName>
        <fullName evidence="3">Secreted protein</fullName>
    </recommendedName>
</protein>
<keyword evidence="2" id="KW-1185">Reference proteome</keyword>
<proteinExistence type="predicted"/>
<evidence type="ECO:0008006" key="3">
    <source>
        <dbReference type="Google" id="ProtNLM"/>
    </source>
</evidence>
<gene>
    <name evidence="1" type="ORF">GCM10022267_86270</name>
</gene>
<dbReference type="Proteomes" id="UP001500711">
    <property type="component" value="Unassembled WGS sequence"/>
</dbReference>
<reference evidence="2" key="1">
    <citation type="journal article" date="2019" name="Int. J. Syst. Evol. Microbiol.">
        <title>The Global Catalogue of Microorganisms (GCM) 10K type strain sequencing project: providing services to taxonomists for standard genome sequencing and annotation.</title>
        <authorList>
            <consortium name="The Broad Institute Genomics Platform"/>
            <consortium name="The Broad Institute Genome Sequencing Center for Infectious Disease"/>
            <person name="Wu L."/>
            <person name="Ma J."/>
        </authorList>
    </citation>
    <scope>NUCLEOTIDE SEQUENCE [LARGE SCALE GENOMIC DNA]</scope>
    <source>
        <strain evidence="2">JCM 17494</strain>
    </source>
</reference>
<accession>A0ABP7CER6</accession>
<evidence type="ECO:0000313" key="1">
    <source>
        <dbReference type="EMBL" id="GAA3686171.1"/>
    </source>
</evidence>
<organism evidence="1 2">
    <name type="scientific">Lentzea roselyniae</name>
    <dbReference type="NCBI Taxonomy" id="531940"/>
    <lineage>
        <taxon>Bacteria</taxon>
        <taxon>Bacillati</taxon>
        <taxon>Actinomycetota</taxon>
        <taxon>Actinomycetes</taxon>
        <taxon>Pseudonocardiales</taxon>
        <taxon>Pseudonocardiaceae</taxon>
        <taxon>Lentzea</taxon>
    </lineage>
</organism>
<comment type="caution">
    <text evidence="1">The sequence shown here is derived from an EMBL/GenBank/DDBJ whole genome shotgun (WGS) entry which is preliminary data.</text>
</comment>
<name>A0ABP7CER6_9PSEU</name>
<sequence length="67" mass="7303">MRVCGWKVIFTHVTVRLSGELLRNATEGHRDGACTGSNTSGSCWNYFANTSLVEKAHAGVLRVLAPR</sequence>
<evidence type="ECO:0000313" key="2">
    <source>
        <dbReference type="Proteomes" id="UP001500711"/>
    </source>
</evidence>